<dbReference type="Proteomes" id="UP000814033">
    <property type="component" value="Unassembled WGS sequence"/>
</dbReference>
<protein>
    <submittedName>
        <fullName evidence="1">Uncharacterized protein</fullName>
    </submittedName>
</protein>
<sequence>MRAVFSGQDSQFALPKEPHEYRHGSLRCSSVAPLAARVSGYSPSPLPSSQTLPLSSARARAKVHDASTPFIIYLCIKHRRPLNVDSTTSTDTSSISSSTHWNSSHRPYARAPSRHGLPPCLFPAIALCAAYIRRLVCPRKLGSGSFYNIQPDTVIPQSAGQETYARTSIRHLPPAGRIVVNFEVLGGLRAAIGSSIAHGRTLHLCSRRTSSMLSQRSNSDKHVRDRHQQLRRGHRRSITTSQLARAVPPVADQTSSDHLLLPWRY</sequence>
<keyword evidence="2" id="KW-1185">Reference proteome</keyword>
<accession>A0ACB8R821</accession>
<gene>
    <name evidence="1" type="ORF">FA95DRAFT_916044</name>
</gene>
<reference evidence="1" key="1">
    <citation type="submission" date="2021-02" db="EMBL/GenBank/DDBJ databases">
        <authorList>
            <consortium name="DOE Joint Genome Institute"/>
            <person name="Ahrendt S."/>
            <person name="Looney B.P."/>
            <person name="Miyauchi S."/>
            <person name="Morin E."/>
            <person name="Drula E."/>
            <person name="Courty P.E."/>
            <person name="Chicoki N."/>
            <person name="Fauchery L."/>
            <person name="Kohler A."/>
            <person name="Kuo A."/>
            <person name="Labutti K."/>
            <person name="Pangilinan J."/>
            <person name="Lipzen A."/>
            <person name="Riley R."/>
            <person name="Andreopoulos W."/>
            <person name="He G."/>
            <person name="Johnson J."/>
            <person name="Barry K.W."/>
            <person name="Grigoriev I.V."/>
            <person name="Nagy L."/>
            <person name="Hibbett D."/>
            <person name="Henrissat B."/>
            <person name="Matheny P.B."/>
            <person name="Labbe J."/>
            <person name="Martin F."/>
        </authorList>
    </citation>
    <scope>NUCLEOTIDE SEQUENCE</scope>
    <source>
        <strain evidence="1">FP105234-sp</strain>
    </source>
</reference>
<evidence type="ECO:0000313" key="2">
    <source>
        <dbReference type="Proteomes" id="UP000814033"/>
    </source>
</evidence>
<name>A0ACB8R821_9AGAM</name>
<proteinExistence type="predicted"/>
<organism evidence="1 2">
    <name type="scientific">Auriscalpium vulgare</name>
    <dbReference type="NCBI Taxonomy" id="40419"/>
    <lineage>
        <taxon>Eukaryota</taxon>
        <taxon>Fungi</taxon>
        <taxon>Dikarya</taxon>
        <taxon>Basidiomycota</taxon>
        <taxon>Agaricomycotina</taxon>
        <taxon>Agaricomycetes</taxon>
        <taxon>Russulales</taxon>
        <taxon>Auriscalpiaceae</taxon>
        <taxon>Auriscalpium</taxon>
    </lineage>
</organism>
<dbReference type="EMBL" id="MU276223">
    <property type="protein sequence ID" value="KAI0040153.1"/>
    <property type="molecule type" value="Genomic_DNA"/>
</dbReference>
<evidence type="ECO:0000313" key="1">
    <source>
        <dbReference type="EMBL" id="KAI0040153.1"/>
    </source>
</evidence>
<reference evidence="1" key="2">
    <citation type="journal article" date="2022" name="New Phytol.">
        <title>Evolutionary transition to the ectomycorrhizal habit in the genomes of a hyperdiverse lineage of mushroom-forming fungi.</title>
        <authorList>
            <person name="Looney B."/>
            <person name="Miyauchi S."/>
            <person name="Morin E."/>
            <person name="Drula E."/>
            <person name="Courty P.E."/>
            <person name="Kohler A."/>
            <person name="Kuo A."/>
            <person name="LaButti K."/>
            <person name="Pangilinan J."/>
            <person name="Lipzen A."/>
            <person name="Riley R."/>
            <person name="Andreopoulos W."/>
            <person name="He G."/>
            <person name="Johnson J."/>
            <person name="Nolan M."/>
            <person name="Tritt A."/>
            <person name="Barry K.W."/>
            <person name="Grigoriev I.V."/>
            <person name="Nagy L.G."/>
            <person name="Hibbett D."/>
            <person name="Henrissat B."/>
            <person name="Matheny P.B."/>
            <person name="Labbe J."/>
            <person name="Martin F.M."/>
        </authorList>
    </citation>
    <scope>NUCLEOTIDE SEQUENCE</scope>
    <source>
        <strain evidence="1">FP105234-sp</strain>
    </source>
</reference>
<comment type="caution">
    <text evidence="1">The sequence shown here is derived from an EMBL/GenBank/DDBJ whole genome shotgun (WGS) entry which is preliminary data.</text>
</comment>